<keyword evidence="1" id="KW-1133">Transmembrane helix</keyword>
<proteinExistence type="predicted"/>
<dbReference type="Proteomes" id="UP000276345">
    <property type="component" value="Chromosome"/>
</dbReference>
<gene>
    <name evidence="2" type="ORF">NCTC7406_01369</name>
</gene>
<evidence type="ECO:0000256" key="1">
    <source>
        <dbReference type="SAM" id="Phobius"/>
    </source>
</evidence>
<accession>A0A447NM27</accession>
<protein>
    <submittedName>
        <fullName evidence="2">Uncharacterized protein</fullName>
    </submittedName>
</protein>
<evidence type="ECO:0000313" key="2">
    <source>
        <dbReference type="EMBL" id="VEA04386.1"/>
    </source>
</evidence>
<feature type="transmembrane region" description="Helical" evidence="1">
    <location>
        <begin position="47"/>
        <end position="70"/>
    </location>
</feature>
<keyword evidence="1" id="KW-0472">Membrane</keyword>
<organism evidence="2 3">
    <name type="scientific">Salmonella enterica subsp. enterica serovar Sanjuan</name>
    <dbReference type="NCBI Taxonomy" id="1160765"/>
    <lineage>
        <taxon>Bacteria</taxon>
        <taxon>Pseudomonadati</taxon>
        <taxon>Pseudomonadota</taxon>
        <taxon>Gammaproteobacteria</taxon>
        <taxon>Enterobacterales</taxon>
        <taxon>Enterobacteriaceae</taxon>
        <taxon>Salmonella</taxon>
    </lineage>
</organism>
<dbReference type="EMBL" id="LR134142">
    <property type="protein sequence ID" value="VEA04386.1"/>
    <property type="molecule type" value="Genomic_DNA"/>
</dbReference>
<evidence type="ECO:0000313" key="3">
    <source>
        <dbReference type="Proteomes" id="UP000276345"/>
    </source>
</evidence>
<name>A0A447NM27_SALET</name>
<keyword evidence="1" id="KW-0812">Transmembrane</keyword>
<reference evidence="2 3" key="1">
    <citation type="submission" date="2018-12" db="EMBL/GenBank/DDBJ databases">
        <authorList>
            <consortium name="Pathogen Informatics"/>
        </authorList>
    </citation>
    <scope>NUCLEOTIDE SEQUENCE [LARGE SCALE GENOMIC DNA]</scope>
    <source>
        <strain evidence="2 3">NCTC7406</strain>
    </source>
</reference>
<sequence length="79" mass="7794">MPVTGAVLSATLAITGAAGGVASIVSTNPLDTALLLPAGSVALRVNVWLPFASGVCGVKLHVPSLFTVVVPMDAGLPSR</sequence>
<dbReference type="AlphaFoldDB" id="A0A447NM27"/>